<dbReference type="AlphaFoldDB" id="A0A090TL30"/>
<evidence type="ECO:0000256" key="8">
    <source>
        <dbReference type="SAM" id="MobiDB-lite"/>
    </source>
</evidence>
<name>A0A090TL30_9VIBR</name>
<accession>A0A090TL30</accession>
<evidence type="ECO:0000256" key="6">
    <source>
        <dbReference type="ARBA" id="ARBA00022833"/>
    </source>
</evidence>
<protein>
    <submittedName>
        <fullName evidence="9">Murein endopeptidase</fullName>
    </submittedName>
</protein>
<keyword evidence="1" id="KW-0645">Protease</keyword>
<evidence type="ECO:0000256" key="5">
    <source>
        <dbReference type="ARBA" id="ARBA00022801"/>
    </source>
</evidence>
<evidence type="ECO:0000256" key="3">
    <source>
        <dbReference type="ARBA" id="ARBA00022729"/>
    </source>
</evidence>
<organism evidence="9 10">
    <name type="scientific">Vibrio maritimus</name>
    <dbReference type="NCBI Taxonomy" id="990268"/>
    <lineage>
        <taxon>Bacteria</taxon>
        <taxon>Pseudomonadati</taxon>
        <taxon>Pseudomonadota</taxon>
        <taxon>Gammaproteobacteria</taxon>
        <taxon>Vibrionales</taxon>
        <taxon>Vibrionaceae</taxon>
        <taxon>Vibrio</taxon>
    </lineage>
</organism>
<dbReference type="Proteomes" id="UP000029224">
    <property type="component" value="Unassembled WGS sequence"/>
</dbReference>
<dbReference type="GO" id="GO:0004252">
    <property type="term" value="F:serine-type endopeptidase activity"/>
    <property type="evidence" value="ECO:0007669"/>
    <property type="project" value="InterPro"/>
</dbReference>
<keyword evidence="3" id="KW-0732">Signal</keyword>
<dbReference type="GO" id="GO:0008237">
    <property type="term" value="F:metallopeptidase activity"/>
    <property type="evidence" value="ECO:0007669"/>
    <property type="project" value="UniProtKB-KW"/>
</dbReference>
<gene>
    <name evidence="9" type="ORF">JCM19240_5433</name>
</gene>
<dbReference type="Pfam" id="PF03411">
    <property type="entry name" value="Peptidase_M74"/>
    <property type="match status" value="1"/>
</dbReference>
<keyword evidence="10" id="KW-1185">Reference proteome</keyword>
<proteinExistence type="predicted"/>
<keyword evidence="5" id="KW-0378">Hydrolase</keyword>
<dbReference type="InterPro" id="IPR005073">
    <property type="entry name" value="Peptidase_M74"/>
</dbReference>
<dbReference type="InterPro" id="IPR009045">
    <property type="entry name" value="Zn_M74/Hedgehog-like"/>
</dbReference>
<keyword evidence="7" id="KW-0482">Metalloprotease</keyword>
<keyword evidence="4" id="KW-0574">Periplasm</keyword>
<keyword evidence="6" id="KW-0862">Zinc</keyword>
<evidence type="ECO:0000256" key="7">
    <source>
        <dbReference type="ARBA" id="ARBA00023049"/>
    </source>
</evidence>
<evidence type="ECO:0000256" key="2">
    <source>
        <dbReference type="ARBA" id="ARBA00022723"/>
    </source>
</evidence>
<dbReference type="EMBL" id="BBMT01000001">
    <property type="protein sequence ID" value="GAL32002.1"/>
    <property type="molecule type" value="Genomic_DNA"/>
</dbReference>
<dbReference type="GO" id="GO:0006508">
    <property type="term" value="P:proteolysis"/>
    <property type="evidence" value="ECO:0007669"/>
    <property type="project" value="UniProtKB-KW"/>
</dbReference>
<comment type="caution">
    <text evidence="9">The sequence shown here is derived from an EMBL/GenBank/DDBJ whole genome shotgun (WGS) entry which is preliminary data.</text>
</comment>
<sequence>MPEGEGKCIAQNPPPPGDGCGQELASWKPYIPAKKKPADKVTKKAPPKKRVSKPKFQECIALLAEP</sequence>
<dbReference type="Gene3D" id="3.30.1380.10">
    <property type="match status" value="1"/>
</dbReference>
<dbReference type="SUPFAM" id="SSF55166">
    <property type="entry name" value="Hedgehog/DD-peptidase"/>
    <property type="match status" value="1"/>
</dbReference>
<reference evidence="9 10" key="1">
    <citation type="submission" date="2014-09" db="EMBL/GenBank/DDBJ databases">
        <title>Vibrio maritimus JCM 19240. (C210) whole genome shotgun sequence.</title>
        <authorList>
            <person name="Sawabe T."/>
            <person name="Meirelles P."/>
            <person name="Nakanishi M."/>
            <person name="Sayaka M."/>
            <person name="Hattori M."/>
            <person name="Ohkuma M."/>
        </authorList>
    </citation>
    <scope>NUCLEOTIDE SEQUENCE [LARGE SCALE GENOMIC DNA]</scope>
    <source>
        <strain evidence="9 10">JCM 19240</strain>
    </source>
</reference>
<evidence type="ECO:0000256" key="1">
    <source>
        <dbReference type="ARBA" id="ARBA00022670"/>
    </source>
</evidence>
<feature type="region of interest" description="Disordered" evidence="8">
    <location>
        <begin position="1"/>
        <end position="53"/>
    </location>
</feature>
<dbReference type="GO" id="GO:0046872">
    <property type="term" value="F:metal ion binding"/>
    <property type="evidence" value="ECO:0007669"/>
    <property type="project" value="UniProtKB-KW"/>
</dbReference>
<evidence type="ECO:0000313" key="10">
    <source>
        <dbReference type="Proteomes" id="UP000029224"/>
    </source>
</evidence>
<evidence type="ECO:0000313" key="9">
    <source>
        <dbReference type="EMBL" id="GAL32002.1"/>
    </source>
</evidence>
<dbReference type="GO" id="GO:0030288">
    <property type="term" value="C:outer membrane-bounded periplasmic space"/>
    <property type="evidence" value="ECO:0007669"/>
    <property type="project" value="InterPro"/>
</dbReference>
<evidence type="ECO:0000256" key="4">
    <source>
        <dbReference type="ARBA" id="ARBA00022764"/>
    </source>
</evidence>
<keyword evidence="2" id="KW-0479">Metal-binding</keyword>
<feature type="compositionally biased region" description="Basic residues" evidence="8">
    <location>
        <begin position="43"/>
        <end position="53"/>
    </location>
</feature>
<reference evidence="9 10" key="2">
    <citation type="submission" date="2014-09" db="EMBL/GenBank/DDBJ databases">
        <authorList>
            <consortium name="NBRP consortium"/>
            <person name="Sawabe T."/>
            <person name="Meirelles P."/>
            <person name="Nakanishi M."/>
            <person name="Sayaka M."/>
            <person name="Hattori M."/>
            <person name="Ohkuma M."/>
        </authorList>
    </citation>
    <scope>NUCLEOTIDE SEQUENCE [LARGE SCALE GENOMIC DNA]</scope>
    <source>
        <strain evidence="9 10">JCM 19240</strain>
    </source>
</reference>